<gene>
    <name evidence="3" type="ORF">g.35861</name>
</gene>
<dbReference type="CDD" id="cd00037">
    <property type="entry name" value="CLECT"/>
    <property type="match status" value="1"/>
</dbReference>
<dbReference type="PANTHER" id="PTHR22963:SF39">
    <property type="entry name" value="DUMPY"/>
    <property type="match status" value="1"/>
</dbReference>
<feature type="chain" id="PRO_5008585499" description="C-type lectin domain-containing protein" evidence="1">
    <location>
        <begin position="30"/>
        <end position="262"/>
    </location>
</feature>
<feature type="domain" description="C-type lectin" evidence="2">
    <location>
        <begin position="167"/>
        <end position="262"/>
    </location>
</feature>
<evidence type="ECO:0000313" key="3">
    <source>
        <dbReference type="EMBL" id="JAS93978.1"/>
    </source>
</evidence>
<dbReference type="EMBL" id="GECU01013728">
    <property type="protein sequence ID" value="JAS93978.1"/>
    <property type="molecule type" value="Transcribed_RNA"/>
</dbReference>
<organism evidence="3">
    <name type="scientific">Homalodisca liturata</name>
    <dbReference type="NCBI Taxonomy" id="320908"/>
    <lineage>
        <taxon>Eukaryota</taxon>
        <taxon>Metazoa</taxon>
        <taxon>Ecdysozoa</taxon>
        <taxon>Arthropoda</taxon>
        <taxon>Hexapoda</taxon>
        <taxon>Insecta</taxon>
        <taxon>Pterygota</taxon>
        <taxon>Neoptera</taxon>
        <taxon>Paraneoptera</taxon>
        <taxon>Hemiptera</taxon>
        <taxon>Auchenorrhyncha</taxon>
        <taxon>Membracoidea</taxon>
        <taxon>Cicadellidae</taxon>
        <taxon>Cicadellinae</taxon>
        <taxon>Proconiini</taxon>
        <taxon>Homalodisca</taxon>
    </lineage>
</organism>
<sequence>LSLRDCGTMRPSQILVCLIHFCIMVHVLGQNITLALSMPQCLKQKDCPDVLTCIDMKCVDPCPGLCAQNSSCRVHKHVPFCSCSPGQILQTKCLENADCPLDRACIKQKCEDPCYNICNGNNTSCRVRNHIPYCTCKQGFYGDPLTACNQQYLPGSWPPFPGAKKRYEVETVKANWYGAMVHCMKHGGRLATISSFEENEMVKSKINKSGQKPQFWTSGMNYPLTETWTWMSTGQPLTYTDWTVGQPDSWLNLVVGEHCLEL</sequence>
<reference evidence="3" key="1">
    <citation type="submission" date="2015-11" db="EMBL/GenBank/DDBJ databases">
        <title>De novo transcriptome assembly of four potential Pierce s Disease insect vectors from Arizona vineyards.</title>
        <authorList>
            <person name="Tassone E.E."/>
        </authorList>
    </citation>
    <scope>NUCLEOTIDE SEQUENCE</scope>
</reference>
<feature type="non-terminal residue" evidence="3">
    <location>
        <position position="1"/>
    </location>
</feature>
<dbReference type="PROSITE" id="PS50041">
    <property type="entry name" value="C_TYPE_LECTIN_2"/>
    <property type="match status" value="1"/>
</dbReference>
<dbReference type="InterPro" id="IPR048407">
    <property type="entry name" value="Dumpy_DPY"/>
</dbReference>
<dbReference type="InterPro" id="IPR016186">
    <property type="entry name" value="C-type_lectin-like/link_sf"/>
</dbReference>
<dbReference type="InterPro" id="IPR001304">
    <property type="entry name" value="C-type_lectin-like"/>
</dbReference>
<dbReference type="SUPFAM" id="SSF90148">
    <property type="entry name" value="DPY module"/>
    <property type="match status" value="1"/>
</dbReference>
<feature type="signal peptide" evidence="1">
    <location>
        <begin position="1"/>
        <end position="29"/>
    </location>
</feature>
<proteinExistence type="predicted"/>
<dbReference type="AlphaFoldDB" id="A0A1B6J494"/>
<dbReference type="Gene3D" id="3.10.100.10">
    <property type="entry name" value="Mannose-Binding Protein A, subunit A"/>
    <property type="match status" value="1"/>
</dbReference>
<evidence type="ECO:0000259" key="2">
    <source>
        <dbReference type="PROSITE" id="PS50041"/>
    </source>
</evidence>
<dbReference type="PANTHER" id="PTHR22963">
    <property type="entry name" value="ENDOGLIN-RELATED"/>
    <property type="match status" value="1"/>
</dbReference>
<protein>
    <recommendedName>
        <fullName evidence="2">C-type lectin domain-containing protein</fullName>
    </recommendedName>
</protein>
<dbReference type="Pfam" id="PF00059">
    <property type="entry name" value="Lectin_C"/>
    <property type="match status" value="1"/>
</dbReference>
<feature type="non-terminal residue" evidence="3">
    <location>
        <position position="262"/>
    </location>
</feature>
<accession>A0A1B6J494</accession>
<dbReference type="Pfam" id="PF21164">
    <property type="entry name" value="Dumpy_DPY"/>
    <property type="match status" value="1"/>
</dbReference>
<evidence type="ECO:0000256" key="1">
    <source>
        <dbReference type="SAM" id="SignalP"/>
    </source>
</evidence>
<dbReference type="SUPFAM" id="SSF56436">
    <property type="entry name" value="C-type lectin-like"/>
    <property type="match status" value="1"/>
</dbReference>
<name>A0A1B6J494_9HEMI</name>
<dbReference type="InterPro" id="IPR016187">
    <property type="entry name" value="CTDL_fold"/>
</dbReference>
<keyword evidence="1" id="KW-0732">Signal</keyword>